<dbReference type="VEuPathDB" id="FungiDB:CDV56_104034"/>
<protein>
    <recommendedName>
        <fullName evidence="3">SGNH hydrolase-type esterase domain-containing protein</fullName>
    </recommendedName>
</protein>
<dbReference type="GO" id="GO:0016788">
    <property type="term" value="F:hydrolase activity, acting on ester bonds"/>
    <property type="evidence" value="ECO:0007669"/>
    <property type="project" value="InterPro"/>
</dbReference>
<dbReference type="EMBL" id="NKHU02000038">
    <property type="protein sequence ID" value="RHZ62283.1"/>
    <property type="molecule type" value="Genomic_DNA"/>
</dbReference>
<dbReference type="InterPro" id="IPR037460">
    <property type="entry name" value="SEST-like"/>
</dbReference>
<accession>A0A397HM36</accession>
<name>A0A397HM36_ASPTH</name>
<evidence type="ECO:0008006" key="3">
    <source>
        <dbReference type="Google" id="ProtNLM"/>
    </source>
</evidence>
<proteinExistence type="predicted"/>
<dbReference type="OrthoDB" id="1896086at2759"/>
<dbReference type="Gene3D" id="3.40.50.1110">
    <property type="entry name" value="SGNH hydrolase"/>
    <property type="match status" value="1"/>
</dbReference>
<dbReference type="Proteomes" id="UP000215305">
    <property type="component" value="Unassembled WGS sequence"/>
</dbReference>
<dbReference type="PANTHER" id="PTHR37981:SF1">
    <property type="entry name" value="SGNH HYDROLASE-TYPE ESTERASE DOMAIN-CONTAINING PROTEIN"/>
    <property type="match status" value="1"/>
</dbReference>
<gene>
    <name evidence="1" type="ORF">CDV56_104034</name>
</gene>
<dbReference type="GO" id="GO:0006629">
    <property type="term" value="P:lipid metabolic process"/>
    <property type="evidence" value="ECO:0007669"/>
    <property type="project" value="TreeGrafter"/>
</dbReference>
<dbReference type="GeneID" id="38126008"/>
<sequence length="255" mass="26753">MAAIGDSYSAAIGAGDRLGTIVEALDPESAAHTLQFESCSGAVIANVINDQIPNISGNQQVILLSAGSNDAELSNILNQCIFQWAVLNPDQVDVAKAATLADSNYAWAKNFDWDSLGLGCDGQLARTKQLIAGDAFSKSLDSVISAAKAELGSDGMIYYTGHSAAVQRAGDKVKFVDYDSYVAAFVKTVSTNQRMKATQEPVSCSTSAILGTPSAVIPGNEARTVLGYVRTGYLGVSQQKFLTRLGSGNLADWTA</sequence>
<keyword evidence="2" id="KW-1185">Reference proteome</keyword>
<comment type="caution">
    <text evidence="1">The sequence shown here is derived from an EMBL/GenBank/DDBJ whole genome shotgun (WGS) entry which is preliminary data.</text>
</comment>
<dbReference type="AlphaFoldDB" id="A0A397HM36"/>
<dbReference type="RefSeq" id="XP_026616695.1">
    <property type="nucleotide sequence ID" value="XM_026757653.1"/>
</dbReference>
<reference evidence="1" key="1">
    <citation type="submission" date="2018-08" db="EMBL/GenBank/DDBJ databases">
        <title>Draft genome sequence of azole-resistant Aspergillus thermomutatus (Neosartorya pseudofischeri) strain HMR AF 39, isolated from a human nasal aspirate.</title>
        <authorList>
            <person name="Parent-Michaud M."/>
            <person name="Dufresne P.J."/>
            <person name="Fournier E."/>
            <person name="Martineau C."/>
            <person name="Moreira S."/>
            <person name="Perkins V."/>
            <person name="De Repentigny L."/>
            <person name="Dufresne S.F."/>
        </authorList>
    </citation>
    <scope>NUCLEOTIDE SEQUENCE [LARGE SCALE GENOMIC DNA]</scope>
    <source>
        <strain evidence="1">HMR AF 39</strain>
    </source>
</reference>
<evidence type="ECO:0000313" key="2">
    <source>
        <dbReference type="Proteomes" id="UP000215305"/>
    </source>
</evidence>
<dbReference type="SUPFAM" id="SSF52266">
    <property type="entry name" value="SGNH hydrolase"/>
    <property type="match status" value="1"/>
</dbReference>
<dbReference type="InterPro" id="IPR036514">
    <property type="entry name" value="SGNH_hydro_sf"/>
</dbReference>
<evidence type="ECO:0000313" key="1">
    <source>
        <dbReference type="EMBL" id="RHZ62283.1"/>
    </source>
</evidence>
<organism evidence="1 2">
    <name type="scientific">Aspergillus thermomutatus</name>
    <name type="common">Neosartorya pseudofischeri</name>
    <dbReference type="NCBI Taxonomy" id="41047"/>
    <lineage>
        <taxon>Eukaryota</taxon>
        <taxon>Fungi</taxon>
        <taxon>Dikarya</taxon>
        <taxon>Ascomycota</taxon>
        <taxon>Pezizomycotina</taxon>
        <taxon>Eurotiomycetes</taxon>
        <taxon>Eurotiomycetidae</taxon>
        <taxon>Eurotiales</taxon>
        <taxon>Aspergillaceae</taxon>
        <taxon>Aspergillus</taxon>
        <taxon>Aspergillus subgen. Fumigati</taxon>
    </lineage>
</organism>
<dbReference type="PANTHER" id="PTHR37981">
    <property type="entry name" value="LIPASE 2"/>
    <property type="match status" value="1"/>
</dbReference>